<dbReference type="GO" id="GO:0016998">
    <property type="term" value="P:cell wall macromolecule catabolic process"/>
    <property type="evidence" value="ECO:0007669"/>
    <property type="project" value="InterPro"/>
</dbReference>
<evidence type="ECO:0000313" key="11">
    <source>
        <dbReference type="Proteomes" id="UP000009220"/>
    </source>
</evidence>
<evidence type="ECO:0000256" key="2">
    <source>
        <dbReference type="ARBA" id="ARBA00022529"/>
    </source>
</evidence>
<dbReference type="InterPro" id="IPR033907">
    <property type="entry name" value="Endolysin_autolysin"/>
</dbReference>
<dbReference type="AlphaFoldDB" id="G0JRZ2"/>
<dbReference type="eggNOG" id="COG3772">
    <property type="taxonomic scope" value="Bacteria"/>
</dbReference>
<keyword evidence="9" id="KW-0732">Signal</keyword>
<keyword evidence="2 7" id="KW-0929">Antimicrobial</keyword>
<dbReference type="EC" id="3.2.1.17" evidence="7"/>
<dbReference type="InterPro" id="IPR034690">
    <property type="entry name" value="Endolysin_T4_type"/>
</dbReference>
<dbReference type="SUPFAM" id="SSF53955">
    <property type="entry name" value="Lysozyme-like"/>
    <property type="match status" value="1"/>
</dbReference>
<dbReference type="InterPro" id="IPR002196">
    <property type="entry name" value="Glyco_hydro_24"/>
</dbReference>
<dbReference type="GO" id="GO:0003796">
    <property type="term" value="F:lysozyme activity"/>
    <property type="evidence" value="ECO:0007669"/>
    <property type="project" value="UniProtKB-EC"/>
</dbReference>
<protein>
    <recommendedName>
        <fullName evidence="7">Lysozyme</fullName>
        <ecNumber evidence="7">3.2.1.17</ecNumber>
    </recommendedName>
</protein>
<evidence type="ECO:0000256" key="9">
    <source>
        <dbReference type="SAM" id="SignalP"/>
    </source>
</evidence>
<evidence type="ECO:0000256" key="5">
    <source>
        <dbReference type="ARBA" id="ARBA00023200"/>
    </source>
</evidence>
<sequence length="318" mass="35268">MHTLNTRRFSLLALVAVSITGGDALAQDGPSFNCAQAKSAAKKTICGDTNLAARDRQVSAIYASRLKEVRTDMGARHTAMKRQKNFLKQRNLCGTDSACIEDLYITRFFDLTNCIIITSSKEAIPQSPTTLTGSAPPKIEPTPLPDWKLNPSRGAMTLSGQGRTLLKDIETLRLKPYDDQTGKEINKWVEGATIGYGHLISQSDWDLYKNGITTEEAKQTFSRDLAPFIAEVNKDIKVPLKQNEFDALVIISYNIGASNFSKSSVVKLINDPKSKTSYTSLDSAWKSWNKSQGKVSFGLINRRASEWNIYSQGIYQGW</sequence>
<dbReference type="PANTHER" id="PTHR38107">
    <property type="match status" value="1"/>
</dbReference>
<evidence type="ECO:0000256" key="7">
    <source>
        <dbReference type="RuleBase" id="RU003788"/>
    </source>
</evidence>
<gene>
    <name evidence="10" type="ORF">Acife_0270</name>
</gene>
<dbReference type="InterPro" id="IPR023346">
    <property type="entry name" value="Lysozyme-like_dom_sf"/>
</dbReference>
<accession>G0JRZ2</accession>
<evidence type="ECO:0000313" key="10">
    <source>
        <dbReference type="EMBL" id="AEM46500.1"/>
    </source>
</evidence>
<dbReference type="CDD" id="cd00737">
    <property type="entry name" value="lyz_endolysin_autolysin"/>
    <property type="match status" value="1"/>
</dbReference>
<feature type="chain" id="PRO_5003401830" description="Lysozyme" evidence="9">
    <location>
        <begin position="27"/>
        <end position="318"/>
    </location>
</feature>
<comment type="similarity">
    <text evidence="7">Belongs to the glycosyl hydrolase 24 family.</text>
</comment>
<evidence type="ECO:0000256" key="8">
    <source>
        <dbReference type="SAM" id="MobiDB-lite"/>
    </source>
</evidence>
<dbReference type="HOGENOM" id="CLU_873258_0_0_6"/>
<organism evidence="10 11">
    <name type="scientific">Acidithiobacillus ferrivorans SS3</name>
    <dbReference type="NCBI Taxonomy" id="743299"/>
    <lineage>
        <taxon>Bacteria</taxon>
        <taxon>Pseudomonadati</taxon>
        <taxon>Pseudomonadota</taxon>
        <taxon>Acidithiobacillia</taxon>
        <taxon>Acidithiobacillales</taxon>
        <taxon>Acidithiobacillaceae</taxon>
        <taxon>Acidithiobacillus</taxon>
    </lineage>
</organism>
<evidence type="ECO:0000256" key="1">
    <source>
        <dbReference type="ARBA" id="ARBA00000632"/>
    </source>
</evidence>
<dbReference type="GO" id="GO:0031640">
    <property type="term" value="P:killing of cells of another organism"/>
    <property type="evidence" value="ECO:0007669"/>
    <property type="project" value="UniProtKB-KW"/>
</dbReference>
<keyword evidence="3 7" id="KW-0081">Bacteriolytic enzyme</keyword>
<feature type="region of interest" description="Disordered" evidence="8">
    <location>
        <begin position="126"/>
        <end position="147"/>
    </location>
</feature>
<dbReference type="GO" id="GO:0042742">
    <property type="term" value="P:defense response to bacterium"/>
    <property type="evidence" value="ECO:0007669"/>
    <property type="project" value="UniProtKB-KW"/>
</dbReference>
<dbReference type="EMBL" id="CP002985">
    <property type="protein sequence ID" value="AEM46500.1"/>
    <property type="molecule type" value="Genomic_DNA"/>
</dbReference>
<dbReference type="Pfam" id="PF00959">
    <property type="entry name" value="Phage_lysozyme"/>
    <property type="match status" value="1"/>
</dbReference>
<dbReference type="HAMAP" id="MF_04110">
    <property type="entry name" value="ENDOLYSIN_T4"/>
    <property type="match status" value="1"/>
</dbReference>
<evidence type="ECO:0000256" key="3">
    <source>
        <dbReference type="ARBA" id="ARBA00022638"/>
    </source>
</evidence>
<dbReference type="GO" id="GO:0009253">
    <property type="term" value="P:peptidoglycan catabolic process"/>
    <property type="evidence" value="ECO:0007669"/>
    <property type="project" value="InterPro"/>
</dbReference>
<name>G0JRZ2_9PROT</name>
<proteinExistence type="inferred from homology"/>
<dbReference type="RefSeq" id="WP_014027771.1">
    <property type="nucleotide sequence ID" value="NC_015942.1"/>
</dbReference>
<dbReference type="Proteomes" id="UP000009220">
    <property type="component" value="Chromosome"/>
</dbReference>
<evidence type="ECO:0000256" key="6">
    <source>
        <dbReference type="ARBA" id="ARBA00023295"/>
    </source>
</evidence>
<dbReference type="PANTHER" id="PTHR38107:SF3">
    <property type="entry name" value="LYSOZYME RRRD-RELATED"/>
    <property type="match status" value="1"/>
</dbReference>
<feature type="signal peptide" evidence="9">
    <location>
        <begin position="1"/>
        <end position="26"/>
    </location>
</feature>
<dbReference type="Gene3D" id="1.10.530.40">
    <property type="match status" value="1"/>
</dbReference>
<reference evidence="10 11" key="1">
    <citation type="journal article" date="2011" name="J. Bacteriol.">
        <title>Draft genome of the psychrotolerant acidophile Acidithiobacillus ferrivorans SS3.</title>
        <authorList>
            <person name="Liljeqvist M."/>
            <person name="Valdes J."/>
            <person name="Holmes D.S."/>
            <person name="Dopson M."/>
        </authorList>
    </citation>
    <scope>NUCLEOTIDE SEQUENCE [LARGE SCALE GENOMIC DNA]</scope>
    <source>
        <strain evidence="10 11">SS3</strain>
    </source>
</reference>
<dbReference type="STRING" id="743299.Acife_0270"/>
<keyword evidence="4 7" id="KW-0378">Hydrolase</keyword>
<dbReference type="eggNOG" id="COG4461">
    <property type="taxonomic scope" value="Bacteria"/>
</dbReference>
<comment type="catalytic activity">
    <reaction evidence="1 7">
        <text>Hydrolysis of (1-&gt;4)-beta-linkages between N-acetylmuramic acid and N-acetyl-D-glucosamine residues in a peptidoglycan and between N-acetyl-D-glucosamine residues in chitodextrins.</text>
        <dbReference type="EC" id="3.2.1.17"/>
    </reaction>
</comment>
<dbReference type="InterPro" id="IPR051018">
    <property type="entry name" value="Bacteriophage_GH24"/>
</dbReference>
<keyword evidence="5" id="KW-1035">Host cytoplasm</keyword>
<evidence type="ECO:0000256" key="4">
    <source>
        <dbReference type="ARBA" id="ARBA00022801"/>
    </source>
</evidence>
<dbReference type="KEGG" id="afi:Acife_0270"/>
<dbReference type="InterPro" id="IPR023347">
    <property type="entry name" value="Lysozyme_dom_sf"/>
</dbReference>
<keyword evidence="6 7" id="KW-0326">Glycosidase</keyword>